<sequence length="465" mass="49540">MTTRALPNPTDRDRESERDAPPRLLALSLHFAGTGCVVMGVAFLAVAGLMLGLPLSVLTATGPAMFVGQAMMLFGLFLGGRPTEGTRIYWLARIATTLWGTAFALDLARAQVRVWLTSHLPSARDASQAASWIIWFVALVLFACMVHKSLRSFAARMWALVLGVCLVGAQAWLTAWTTVVHPTSALKTASLTFRPVIFLPGGLGLLLAGVGLFVLGRMVQATLDPEAKPAAKAPVKTTAKGRRKIRDEERAKLAESPIAQCFASSLSLVGEAVAAICGVAAFLSILLVFATVLGHSPKDADDVATVGGELASLVVLFVAMRRVSPFAPAAWLFVLVGLVLELVVAVLVYFDWTRGMFATVLPYLRHLPLVLAGCGLAAYWRRTSALATENLVPHELLVRHERLLKFSSIVMLAVGVLLSARSVVATTSLAGITGSLALCMACLGLVLGIRLSTTAHETETRLLNP</sequence>
<feature type="transmembrane region" description="Helical" evidence="1">
    <location>
        <begin position="403"/>
        <end position="423"/>
    </location>
</feature>
<feature type="transmembrane region" description="Helical" evidence="1">
    <location>
        <begin position="196"/>
        <end position="215"/>
    </location>
</feature>
<protein>
    <submittedName>
        <fullName evidence="2">Uncharacterized protein</fullName>
    </submittedName>
</protein>
<name>A0A0K1QF24_9BACT</name>
<organism evidence="2 3">
    <name type="scientific">Labilithrix luteola</name>
    <dbReference type="NCBI Taxonomy" id="1391654"/>
    <lineage>
        <taxon>Bacteria</taxon>
        <taxon>Pseudomonadati</taxon>
        <taxon>Myxococcota</taxon>
        <taxon>Polyangia</taxon>
        <taxon>Polyangiales</taxon>
        <taxon>Labilitrichaceae</taxon>
        <taxon>Labilithrix</taxon>
    </lineage>
</organism>
<feature type="transmembrane region" description="Helical" evidence="1">
    <location>
        <begin position="429"/>
        <end position="451"/>
    </location>
</feature>
<keyword evidence="1" id="KW-0472">Membrane</keyword>
<evidence type="ECO:0000313" key="2">
    <source>
        <dbReference type="EMBL" id="AKV04035.1"/>
    </source>
</evidence>
<reference evidence="2 3" key="1">
    <citation type="submission" date="2015-08" db="EMBL/GenBank/DDBJ databases">
        <authorList>
            <person name="Babu N.S."/>
            <person name="Beckwith C.J."/>
            <person name="Beseler K.G."/>
            <person name="Brison A."/>
            <person name="Carone J.V."/>
            <person name="Caskin T.P."/>
            <person name="Diamond M."/>
            <person name="Durham M.E."/>
            <person name="Foxe J.M."/>
            <person name="Go M."/>
            <person name="Henderson B.A."/>
            <person name="Jones I.B."/>
            <person name="McGettigan J.A."/>
            <person name="Micheletti S.J."/>
            <person name="Nasrallah M.E."/>
            <person name="Ortiz D."/>
            <person name="Piller C.R."/>
            <person name="Privatt S.R."/>
            <person name="Schneider S.L."/>
            <person name="Sharp S."/>
            <person name="Smith T.C."/>
            <person name="Stanton J.D."/>
            <person name="Ullery H.E."/>
            <person name="Wilson R.J."/>
            <person name="Serrano M.G."/>
            <person name="Buck G."/>
            <person name="Lee V."/>
            <person name="Wang Y."/>
            <person name="Carvalho R."/>
            <person name="Voegtly L."/>
            <person name="Shi R."/>
            <person name="Duckworth R."/>
            <person name="Johnson A."/>
            <person name="Loviza R."/>
            <person name="Walstead R."/>
            <person name="Shah Z."/>
            <person name="Kiflezghi M."/>
            <person name="Wade K."/>
            <person name="Ball S.L."/>
            <person name="Bradley K.W."/>
            <person name="Asai D.J."/>
            <person name="Bowman C.A."/>
            <person name="Russell D.A."/>
            <person name="Pope W.H."/>
            <person name="Jacobs-Sera D."/>
            <person name="Hendrix R.W."/>
            <person name="Hatfull G.F."/>
        </authorList>
    </citation>
    <scope>NUCLEOTIDE SEQUENCE [LARGE SCALE GENOMIC DNA]</scope>
    <source>
        <strain evidence="2 3">DSM 27648</strain>
    </source>
</reference>
<dbReference type="KEGG" id="llu:AKJ09_10698"/>
<gene>
    <name evidence="2" type="ORF">AKJ09_10698</name>
</gene>
<keyword evidence="3" id="KW-1185">Reference proteome</keyword>
<dbReference type="RefSeq" id="WP_146654703.1">
    <property type="nucleotide sequence ID" value="NZ_CP012333.1"/>
</dbReference>
<dbReference type="Proteomes" id="UP000064967">
    <property type="component" value="Chromosome"/>
</dbReference>
<feature type="transmembrane region" description="Helical" evidence="1">
    <location>
        <begin position="57"/>
        <end position="78"/>
    </location>
</feature>
<accession>A0A0K1QF24</accession>
<keyword evidence="1" id="KW-0812">Transmembrane</keyword>
<feature type="transmembrane region" description="Helical" evidence="1">
    <location>
        <begin position="90"/>
        <end position="109"/>
    </location>
</feature>
<feature type="transmembrane region" description="Helical" evidence="1">
    <location>
        <begin position="129"/>
        <end position="146"/>
    </location>
</feature>
<feature type="transmembrane region" description="Helical" evidence="1">
    <location>
        <begin position="329"/>
        <end position="350"/>
    </location>
</feature>
<keyword evidence="1" id="KW-1133">Transmembrane helix</keyword>
<feature type="transmembrane region" description="Helical" evidence="1">
    <location>
        <begin position="24"/>
        <end position="51"/>
    </location>
</feature>
<dbReference type="EMBL" id="CP012333">
    <property type="protein sequence ID" value="AKV04035.1"/>
    <property type="molecule type" value="Genomic_DNA"/>
</dbReference>
<evidence type="ECO:0000256" key="1">
    <source>
        <dbReference type="SAM" id="Phobius"/>
    </source>
</evidence>
<feature type="transmembrane region" description="Helical" evidence="1">
    <location>
        <begin position="158"/>
        <end position="176"/>
    </location>
</feature>
<feature type="transmembrane region" description="Helical" evidence="1">
    <location>
        <begin position="272"/>
        <end position="291"/>
    </location>
</feature>
<dbReference type="STRING" id="1391654.AKJ09_10698"/>
<dbReference type="AlphaFoldDB" id="A0A0K1QF24"/>
<evidence type="ECO:0000313" key="3">
    <source>
        <dbReference type="Proteomes" id="UP000064967"/>
    </source>
</evidence>
<proteinExistence type="predicted"/>